<organism evidence="2">
    <name type="scientific">viral metagenome</name>
    <dbReference type="NCBI Taxonomy" id="1070528"/>
    <lineage>
        <taxon>unclassified sequences</taxon>
        <taxon>metagenomes</taxon>
        <taxon>organismal metagenomes</taxon>
    </lineage>
</organism>
<protein>
    <recommendedName>
        <fullName evidence="1">DNA primase/nucleoside triphosphatase C-terminal domain-containing protein</fullName>
    </recommendedName>
</protein>
<reference evidence="2" key="1">
    <citation type="journal article" date="2020" name="Nature">
        <title>Giant virus diversity and host interactions through global metagenomics.</title>
        <authorList>
            <person name="Schulz F."/>
            <person name="Roux S."/>
            <person name="Paez-Espino D."/>
            <person name="Jungbluth S."/>
            <person name="Walsh D.A."/>
            <person name="Denef V.J."/>
            <person name="McMahon K.D."/>
            <person name="Konstantinidis K.T."/>
            <person name="Eloe-Fadrosh E.A."/>
            <person name="Kyrpides N.C."/>
            <person name="Woyke T."/>
        </authorList>
    </citation>
    <scope>NUCLEOTIDE SEQUENCE</scope>
    <source>
        <strain evidence="2">GVMAG-S-3300010158-109</strain>
    </source>
</reference>
<sequence length="137" mass="16294">MTDRIKIMPFNAVFTNNPVYMEKLKDNINELFSYIVRCDRSKIWDQKNLGEIPNVMKEATMGYFRENDTMEMFIDECCDVGEGFKVGAKEIYDRYVEWCDMGRQKKVVRNKFFLILEAKFEKKKLMNGNIYLGIKII</sequence>
<accession>A0A6C0KHS9</accession>
<dbReference type="EMBL" id="MN740868">
    <property type="protein sequence ID" value="QHU15834.1"/>
    <property type="molecule type" value="Genomic_DNA"/>
</dbReference>
<evidence type="ECO:0000259" key="1">
    <source>
        <dbReference type="Pfam" id="PF03288"/>
    </source>
</evidence>
<evidence type="ECO:0000313" key="2">
    <source>
        <dbReference type="EMBL" id="QHU15834.1"/>
    </source>
</evidence>
<dbReference type="AlphaFoldDB" id="A0A6C0KHS9"/>
<name>A0A6C0KHS9_9ZZZZ</name>
<dbReference type="Pfam" id="PF03288">
    <property type="entry name" value="Pox_D5"/>
    <property type="match status" value="1"/>
</dbReference>
<feature type="domain" description="DNA primase/nucleoside triphosphatase C-terminal" evidence="1">
    <location>
        <begin position="65"/>
        <end position="122"/>
    </location>
</feature>
<proteinExistence type="predicted"/>
<dbReference type="InterPro" id="IPR004968">
    <property type="entry name" value="DNA_primase/NTPase_C"/>
</dbReference>